<protein>
    <recommendedName>
        <fullName evidence="8">Zn(2)-C6 fungal-type domain-containing protein</fullName>
    </recommendedName>
</protein>
<comment type="caution">
    <text evidence="9">The sequence shown here is derived from an EMBL/GenBank/DDBJ whole genome shotgun (WGS) entry which is preliminary data.</text>
</comment>
<dbReference type="PANTHER" id="PTHR36206">
    <property type="entry name" value="ASPERCRYPTIN BIOSYNTHESIS CLUSTER-SPECIFIC TRANSCRIPTION REGULATOR ATNN-RELATED"/>
    <property type="match status" value="1"/>
</dbReference>
<organism evidence="9 10">
    <name type="scientific">Ophiocordyceps australis</name>
    <dbReference type="NCBI Taxonomy" id="1399860"/>
    <lineage>
        <taxon>Eukaryota</taxon>
        <taxon>Fungi</taxon>
        <taxon>Dikarya</taxon>
        <taxon>Ascomycota</taxon>
        <taxon>Pezizomycotina</taxon>
        <taxon>Sordariomycetes</taxon>
        <taxon>Hypocreomycetidae</taxon>
        <taxon>Hypocreales</taxon>
        <taxon>Ophiocordycipitaceae</taxon>
        <taxon>Ophiocordyceps</taxon>
    </lineage>
</organism>
<reference evidence="9 10" key="1">
    <citation type="submission" date="2017-06" db="EMBL/GenBank/DDBJ databases">
        <title>Ant-infecting Ophiocordyceps genomes reveal a high diversity of potential behavioral manipulation genes and a possible major role for enterotoxins.</title>
        <authorList>
            <person name="De Bekker C."/>
            <person name="Evans H.C."/>
            <person name="Brachmann A."/>
            <person name="Hughes D.P."/>
        </authorList>
    </citation>
    <scope>NUCLEOTIDE SEQUENCE [LARGE SCALE GENOMIC DNA]</scope>
    <source>
        <strain evidence="9 10">Map64</strain>
    </source>
</reference>
<dbReference type="OrthoDB" id="2593732at2759"/>
<name>A0A2C5XJ17_9HYPO</name>
<dbReference type="EMBL" id="NJET01000031">
    <property type="protein sequence ID" value="PHH64418.1"/>
    <property type="molecule type" value="Genomic_DNA"/>
</dbReference>
<keyword evidence="4" id="KW-0238">DNA-binding</keyword>
<gene>
    <name evidence="9" type="ORF">CDD81_4639</name>
</gene>
<evidence type="ECO:0000313" key="10">
    <source>
        <dbReference type="Proteomes" id="UP000226192"/>
    </source>
</evidence>
<feature type="compositionally biased region" description="Low complexity" evidence="7">
    <location>
        <begin position="72"/>
        <end position="90"/>
    </location>
</feature>
<dbReference type="AlphaFoldDB" id="A0A2C5XJ17"/>
<accession>A0A2C5XJ17</accession>
<feature type="domain" description="Zn(2)-C6 fungal-type" evidence="8">
    <location>
        <begin position="4"/>
        <end position="33"/>
    </location>
</feature>
<feature type="compositionally biased region" description="Basic and acidic residues" evidence="7">
    <location>
        <begin position="91"/>
        <end position="101"/>
    </location>
</feature>
<keyword evidence="3" id="KW-0805">Transcription regulation</keyword>
<dbReference type="Gene3D" id="4.10.240.10">
    <property type="entry name" value="Zn(2)-C6 fungal-type DNA-binding domain"/>
    <property type="match status" value="1"/>
</dbReference>
<dbReference type="Pfam" id="PF00172">
    <property type="entry name" value="Zn_clus"/>
    <property type="match status" value="1"/>
</dbReference>
<dbReference type="GO" id="GO:0003677">
    <property type="term" value="F:DNA binding"/>
    <property type="evidence" value="ECO:0007669"/>
    <property type="project" value="UniProtKB-KW"/>
</dbReference>
<dbReference type="CDD" id="cd00067">
    <property type="entry name" value="GAL4"/>
    <property type="match status" value="1"/>
</dbReference>
<evidence type="ECO:0000259" key="8">
    <source>
        <dbReference type="Pfam" id="PF00172"/>
    </source>
</evidence>
<keyword evidence="6" id="KW-0539">Nucleus</keyword>
<dbReference type="GO" id="GO:0008270">
    <property type="term" value="F:zinc ion binding"/>
    <property type="evidence" value="ECO:0007669"/>
    <property type="project" value="InterPro"/>
</dbReference>
<evidence type="ECO:0000256" key="3">
    <source>
        <dbReference type="ARBA" id="ARBA00023015"/>
    </source>
</evidence>
<feature type="region of interest" description="Disordered" evidence="7">
    <location>
        <begin position="36"/>
        <end position="105"/>
    </location>
</feature>
<sequence length="241" mass="26390">MIGKRRHVKCDETKPHCRNCIKWAGFCNGYQPASEGIRKGESTSGEQRLAGPTSSQQTDSASESAETQQEATPRSSVWSSASSTRSPSPETSKRRLGEAKTAKPTAELDDSWWRDVMPQLATSSSAVRVANTAVHRLLTAKRYSSNAGLHDSAMAWYVQALEATRQTAAEQDAQSVVVCALFLSVFASVNGDSAAAEMHLCNGQRIVDDAAGGRRQNIRKRLRHIHLLLASQVRRRRRAQA</sequence>
<keyword evidence="10" id="KW-1185">Reference proteome</keyword>
<evidence type="ECO:0000256" key="4">
    <source>
        <dbReference type="ARBA" id="ARBA00023125"/>
    </source>
</evidence>
<keyword evidence="2" id="KW-0862">Zinc</keyword>
<dbReference type="GO" id="GO:0000981">
    <property type="term" value="F:DNA-binding transcription factor activity, RNA polymerase II-specific"/>
    <property type="evidence" value="ECO:0007669"/>
    <property type="project" value="InterPro"/>
</dbReference>
<dbReference type="InterPro" id="IPR001138">
    <property type="entry name" value="Zn2Cys6_DnaBD"/>
</dbReference>
<evidence type="ECO:0000313" key="9">
    <source>
        <dbReference type="EMBL" id="PHH64418.1"/>
    </source>
</evidence>
<dbReference type="Proteomes" id="UP000226192">
    <property type="component" value="Unassembled WGS sequence"/>
</dbReference>
<dbReference type="PANTHER" id="PTHR36206:SF12">
    <property type="entry name" value="ASPERCRYPTIN BIOSYNTHESIS CLUSTER-SPECIFIC TRANSCRIPTION REGULATOR ATNN-RELATED"/>
    <property type="match status" value="1"/>
</dbReference>
<evidence type="ECO:0000256" key="5">
    <source>
        <dbReference type="ARBA" id="ARBA00023163"/>
    </source>
</evidence>
<proteinExistence type="predicted"/>
<evidence type="ECO:0000256" key="2">
    <source>
        <dbReference type="ARBA" id="ARBA00022833"/>
    </source>
</evidence>
<keyword evidence="1" id="KW-0479">Metal-binding</keyword>
<dbReference type="SUPFAM" id="SSF57701">
    <property type="entry name" value="Zn2/Cys6 DNA-binding domain"/>
    <property type="match status" value="1"/>
</dbReference>
<dbReference type="InterPro" id="IPR052360">
    <property type="entry name" value="Transcr_Regulatory_Proteins"/>
</dbReference>
<feature type="compositionally biased region" description="Polar residues" evidence="7">
    <location>
        <begin position="42"/>
        <end position="71"/>
    </location>
</feature>
<evidence type="ECO:0000256" key="7">
    <source>
        <dbReference type="SAM" id="MobiDB-lite"/>
    </source>
</evidence>
<dbReference type="STRING" id="1399860.A0A2C5XJ17"/>
<evidence type="ECO:0000256" key="1">
    <source>
        <dbReference type="ARBA" id="ARBA00022723"/>
    </source>
</evidence>
<dbReference type="InterPro" id="IPR036864">
    <property type="entry name" value="Zn2-C6_fun-type_DNA-bd_sf"/>
</dbReference>
<keyword evidence="5" id="KW-0804">Transcription</keyword>
<evidence type="ECO:0000256" key="6">
    <source>
        <dbReference type="ARBA" id="ARBA00023242"/>
    </source>
</evidence>